<comment type="caution">
    <text evidence="1">The sequence shown here is derived from an EMBL/GenBank/DDBJ whole genome shotgun (WGS) entry which is preliminary data.</text>
</comment>
<name>A0A9D1H4W6_9FIRM</name>
<accession>A0A9D1H4W6</accession>
<protein>
    <submittedName>
        <fullName evidence="1">Abi family protein</fullName>
    </submittedName>
</protein>
<sequence>MEQLKKYRGQFPVWAAVELFTLGIIRNCYLNIRTDTQKKYCKVI</sequence>
<proteinExistence type="predicted"/>
<reference evidence="1" key="2">
    <citation type="journal article" date="2021" name="PeerJ">
        <title>Extensive microbial diversity within the chicken gut microbiome revealed by metagenomics and culture.</title>
        <authorList>
            <person name="Gilroy R."/>
            <person name="Ravi A."/>
            <person name="Getino M."/>
            <person name="Pursley I."/>
            <person name="Horton D.L."/>
            <person name="Alikhan N.F."/>
            <person name="Baker D."/>
            <person name="Gharbi K."/>
            <person name="Hall N."/>
            <person name="Watson M."/>
            <person name="Adriaenssens E.M."/>
            <person name="Foster-Nyarko E."/>
            <person name="Jarju S."/>
            <person name="Secka A."/>
            <person name="Antonio M."/>
            <person name="Oren A."/>
            <person name="Chaudhuri R.R."/>
            <person name="La Ragione R."/>
            <person name="Hildebrand F."/>
            <person name="Pallen M.J."/>
        </authorList>
    </citation>
    <scope>NUCLEOTIDE SEQUENCE</scope>
    <source>
        <strain evidence="1">CHK181-108</strain>
    </source>
</reference>
<dbReference type="EMBL" id="DVLU01000049">
    <property type="protein sequence ID" value="HIT85269.1"/>
    <property type="molecule type" value="Genomic_DNA"/>
</dbReference>
<evidence type="ECO:0000313" key="2">
    <source>
        <dbReference type="Proteomes" id="UP000824165"/>
    </source>
</evidence>
<reference evidence="1" key="1">
    <citation type="submission" date="2020-10" db="EMBL/GenBank/DDBJ databases">
        <authorList>
            <person name="Gilroy R."/>
        </authorList>
    </citation>
    <scope>NUCLEOTIDE SEQUENCE</scope>
    <source>
        <strain evidence="1">CHK181-108</strain>
    </source>
</reference>
<organism evidence="1 2">
    <name type="scientific">Candidatus Ornithomonoglobus intestinigallinarum</name>
    <dbReference type="NCBI Taxonomy" id="2840894"/>
    <lineage>
        <taxon>Bacteria</taxon>
        <taxon>Bacillati</taxon>
        <taxon>Bacillota</taxon>
        <taxon>Clostridia</taxon>
        <taxon>Candidatus Ornithomonoglobus</taxon>
    </lineage>
</organism>
<dbReference type="Proteomes" id="UP000824165">
    <property type="component" value="Unassembled WGS sequence"/>
</dbReference>
<gene>
    <name evidence="1" type="ORF">IAA60_05115</name>
</gene>
<evidence type="ECO:0000313" key="1">
    <source>
        <dbReference type="EMBL" id="HIT85269.1"/>
    </source>
</evidence>
<dbReference type="AlphaFoldDB" id="A0A9D1H4W6"/>